<feature type="transmembrane region" description="Helical" evidence="1">
    <location>
        <begin position="17"/>
        <end position="41"/>
    </location>
</feature>
<dbReference type="EMBL" id="JACJPW010000010">
    <property type="protein sequence ID" value="MBD2180619.1"/>
    <property type="molecule type" value="Genomic_DNA"/>
</dbReference>
<reference evidence="2" key="2">
    <citation type="submission" date="2020-08" db="EMBL/GenBank/DDBJ databases">
        <authorList>
            <person name="Chen M."/>
            <person name="Teng W."/>
            <person name="Zhao L."/>
            <person name="Hu C."/>
            <person name="Zhou Y."/>
            <person name="Han B."/>
            <person name="Song L."/>
            <person name="Shu W."/>
        </authorList>
    </citation>
    <scope>NUCLEOTIDE SEQUENCE</scope>
    <source>
        <strain evidence="2">FACHB-1375</strain>
    </source>
</reference>
<reference evidence="2" key="1">
    <citation type="journal article" date="2015" name="ISME J.">
        <title>Draft Genome Sequence of Streptomyces incarnatus NRRL8089, which Produces the Nucleoside Antibiotic Sinefungin.</title>
        <authorList>
            <person name="Oshima K."/>
            <person name="Hattori M."/>
            <person name="Shimizu H."/>
            <person name="Fukuda K."/>
            <person name="Nemoto M."/>
            <person name="Inagaki K."/>
            <person name="Tamura T."/>
        </authorList>
    </citation>
    <scope>NUCLEOTIDE SEQUENCE</scope>
    <source>
        <strain evidence="2">FACHB-1375</strain>
    </source>
</reference>
<gene>
    <name evidence="2" type="ORF">H6G03_05795</name>
</gene>
<feature type="transmembrane region" description="Helical" evidence="1">
    <location>
        <begin position="53"/>
        <end position="72"/>
    </location>
</feature>
<keyword evidence="3" id="KW-1185">Reference proteome</keyword>
<keyword evidence="1" id="KW-0812">Transmembrane</keyword>
<proteinExistence type="predicted"/>
<keyword evidence="1" id="KW-1133">Transmembrane helix</keyword>
<dbReference type="RefSeq" id="WP_190463007.1">
    <property type="nucleotide sequence ID" value="NZ_JACJPW010000010.1"/>
</dbReference>
<dbReference type="Proteomes" id="UP000641646">
    <property type="component" value="Unassembled WGS sequence"/>
</dbReference>
<evidence type="ECO:0000256" key="1">
    <source>
        <dbReference type="SAM" id="Phobius"/>
    </source>
</evidence>
<dbReference type="AlphaFoldDB" id="A0A926VB50"/>
<evidence type="ECO:0000313" key="3">
    <source>
        <dbReference type="Proteomes" id="UP000641646"/>
    </source>
</evidence>
<sequence length="81" mass="8085">MEVNEAANVLAREVTTAALWGICATSIGAVGGAVTAASIAVSNNAREPLAPTICGTITGTILGAALALIVIFNKKRSLCSD</sequence>
<comment type="caution">
    <text evidence="2">The sequence shown here is derived from an EMBL/GenBank/DDBJ whole genome shotgun (WGS) entry which is preliminary data.</text>
</comment>
<name>A0A926VB50_9CYAN</name>
<accession>A0A926VB50</accession>
<evidence type="ECO:0000313" key="2">
    <source>
        <dbReference type="EMBL" id="MBD2180619.1"/>
    </source>
</evidence>
<keyword evidence="1" id="KW-0472">Membrane</keyword>
<protein>
    <submittedName>
        <fullName evidence="2">Uncharacterized protein</fullName>
    </submittedName>
</protein>
<organism evidence="2 3">
    <name type="scientific">Aerosakkonema funiforme FACHB-1375</name>
    <dbReference type="NCBI Taxonomy" id="2949571"/>
    <lineage>
        <taxon>Bacteria</taxon>
        <taxon>Bacillati</taxon>
        <taxon>Cyanobacteriota</taxon>
        <taxon>Cyanophyceae</taxon>
        <taxon>Oscillatoriophycideae</taxon>
        <taxon>Aerosakkonematales</taxon>
        <taxon>Aerosakkonemataceae</taxon>
        <taxon>Aerosakkonema</taxon>
    </lineage>
</organism>